<sequence>MRNFLVTDILRIISHLILSVIPVISVQSFHTFQLQANAKRISSIDSIEDCRRYIGRKNGKDFILLGEGSNCVFVEDYNGEIVIPKLFGKSIEEDNSNFFVDASASENWHEFVIWLLANKVYGLENLALITGTVGASPIQNIGAYGIEVGQFISSVDYFDLTCGEIKTLDAQACNFGYRDSVFKGS</sequence>
<protein>
    <recommendedName>
        <fullName evidence="3">UDP-N-acetylenolpyruvoylglucosamine reductase</fullName>
        <ecNumber evidence="3">1.3.1.98</ecNumber>
    </recommendedName>
    <alternativeName>
        <fullName evidence="3">UDP-N-acetylmuramate dehydrogenase</fullName>
    </alternativeName>
</protein>
<comment type="caution">
    <text evidence="3">Lacks conserved residue(s) required for the propagation of feature annotation.</text>
</comment>
<keyword evidence="2 3" id="KW-0274">FAD</keyword>
<dbReference type="EC" id="1.3.1.98" evidence="3"/>
<gene>
    <name evidence="3" type="primary">murB</name>
    <name evidence="5" type="ORF">PN838_17370</name>
</gene>
<name>A0ABT5FF76_9GAMM</name>
<evidence type="ECO:0000259" key="4">
    <source>
        <dbReference type="PROSITE" id="PS51387"/>
    </source>
</evidence>
<evidence type="ECO:0000313" key="5">
    <source>
        <dbReference type="EMBL" id="MDC2890208.1"/>
    </source>
</evidence>
<dbReference type="Proteomes" id="UP001528411">
    <property type="component" value="Unassembled WGS sequence"/>
</dbReference>
<evidence type="ECO:0000256" key="3">
    <source>
        <dbReference type="HAMAP-Rule" id="MF_00037"/>
    </source>
</evidence>
<evidence type="ECO:0000313" key="6">
    <source>
        <dbReference type="Proteomes" id="UP001528411"/>
    </source>
</evidence>
<organism evidence="5 6">
    <name type="scientific">Psychrosphaera algicola</name>
    <dbReference type="NCBI Taxonomy" id="3023714"/>
    <lineage>
        <taxon>Bacteria</taxon>
        <taxon>Pseudomonadati</taxon>
        <taxon>Pseudomonadota</taxon>
        <taxon>Gammaproteobacteria</taxon>
        <taxon>Alteromonadales</taxon>
        <taxon>Pseudoalteromonadaceae</taxon>
        <taxon>Psychrosphaera</taxon>
    </lineage>
</organism>
<dbReference type="InterPro" id="IPR036318">
    <property type="entry name" value="FAD-bd_PCMH-like_sf"/>
</dbReference>
<dbReference type="InterPro" id="IPR003170">
    <property type="entry name" value="MurB"/>
</dbReference>
<dbReference type="Pfam" id="PF01565">
    <property type="entry name" value="FAD_binding_4"/>
    <property type="match status" value="1"/>
</dbReference>
<comment type="pathway">
    <text evidence="3">Cell wall biogenesis; peptidoglycan biosynthesis.</text>
</comment>
<keyword evidence="3" id="KW-0285">Flavoprotein</keyword>
<keyword evidence="3" id="KW-0132">Cell division</keyword>
<keyword evidence="6" id="KW-1185">Reference proteome</keyword>
<dbReference type="InterPro" id="IPR016166">
    <property type="entry name" value="FAD-bd_PCMH"/>
</dbReference>
<proteinExistence type="inferred from homology"/>
<keyword evidence="3" id="KW-0560">Oxidoreductase</keyword>
<keyword evidence="3" id="KW-0521">NADP</keyword>
<evidence type="ECO:0000256" key="1">
    <source>
        <dbReference type="ARBA" id="ARBA00010485"/>
    </source>
</evidence>
<dbReference type="PROSITE" id="PS51387">
    <property type="entry name" value="FAD_PCMH"/>
    <property type="match status" value="1"/>
</dbReference>
<keyword evidence="3" id="KW-0573">Peptidoglycan synthesis</keyword>
<keyword evidence="3" id="KW-0131">Cell cycle</keyword>
<comment type="catalytic activity">
    <reaction evidence="3">
        <text>UDP-N-acetyl-alpha-D-muramate + NADP(+) = UDP-N-acetyl-3-O-(1-carboxyvinyl)-alpha-D-glucosamine + NADPH + H(+)</text>
        <dbReference type="Rhea" id="RHEA:12248"/>
        <dbReference type="ChEBI" id="CHEBI:15378"/>
        <dbReference type="ChEBI" id="CHEBI:57783"/>
        <dbReference type="ChEBI" id="CHEBI:58349"/>
        <dbReference type="ChEBI" id="CHEBI:68483"/>
        <dbReference type="ChEBI" id="CHEBI:70757"/>
        <dbReference type="EC" id="1.3.1.98"/>
    </reaction>
</comment>
<accession>A0ABT5FF76</accession>
<comment type="similarity">
    <text evidence="1 3">Belongs to the MurB family.</text>
</comment>
<dbReference type="PANTHER" id="PTHR21071">
    <property type="entry name" value="UDP-N-ACETYLENOLPYRUVOYLGLUCOSAMINE REDUCTASE"/>
    <property type="match status" value="1"/>
</dbReference>
<dbReference type="Gene3D" id="3.30.43.10">
    <property type="entry name" value="Uridine Diphospho-n-acetylenolpyruvylglucosamine Reductase, domain 2"/>
    <property type="match status" value="1"/>
</dbReference>
<dbReference type="EMBL" id="JAQOMS010000002">
    <property type="protein sequence ID" value="MDC2890208.1"/>
    <property type="molecule type" value="Genomic_DNA"/>
</dbReference>
<dbReference type="InterPro" id="IPR016167">
    <property type="entry name" value="FAD-bd_PCMH_sub1"/>
</dbReference>
<comment type="subcellular location">
    <subcellularLocation>
        <location evidence="3">Cytoplasm</location>
    </subcellularLocation>
</comment>
<comment type="caution">
    <text evidence="5">The sequence shown here is derived from an EMBL/GenBank/DDBJ whole genome shotgun (WGS) entry which is preliminary data.</text>
</comment>
<dbReference type="SUPFAM" id="SSF56176">
    <property type="entry name" value="FAD-binding/transporter-associated domain-like"/>
    <property type="match status" value="1"/>
</dbReference>
<keyword evidence="3" id="KW-0961">Cell wall biogenesis/degradation</keyword>
<reference evidence="5 6" key="1">
    <citation type="submission" date="2023-01" db="EMBL/GenBank/DDBJ databases">
        <title>Psychrosphaera sp. nov., isolated from marine algae.</title>
        <authorList>
            <person name="Bayburt H."/>
            <person name="Choi B.J."/>
            <person name="Kim J.M."/>
            <person name="Choi D.G."/>
            <person name="Jeon C.O."/>
        </authorList>
    </citation>
    <scope>NUCLEOTIDE SEQUENCE [LARGE SCALE GENOMIC DNA]</scope>
    <source>
        <strain evidence="5 6">G1-22</strain>
    </source>
</reference>
<dbReference type="PANTHER" id="PTHR21071:SF4">
    <property type="entry name" value="UDP-N-ACETYLENOLPYRUVOYLGLUCOSAMINE REDUCTASE"/>
    <property type="match status" value="1"/>
</dbReference>
<comment type="cofactor">
    <cofactor evidence="3">
        <name>FAD</name>
        <dbReference type="ChEBI" id="CHEBI:57692"/>
    </cofactor>
</comment>
<dbReference type="InterPro" id="IPR006094">
    <property type="entry name" value="Oxid_FAD_bind_N"/>
</dbReference>
<dbReference type="Gene3D" id="3.30.465.10">
    <property type="match status" value="1"/>
</dbReference>
<dbReference type="HAMAP" id="MF_00037">
    <property type="entry name" value="MurB"/>
    <property type="match status" value="1"/>
</dbReference>
<comment type="function">
    <text evidence="3">Cell wall formation.</text>
</comment>
<feature type="active site" evidence="3">
    <location>
        <position position="178"/>
    </location>
</feature>
<dbReference type="InterPro" id="IPR016169">
    <property type="entry name" value="FAD-bd_PCMH_sub2"/>
</dbReference>
<dbReference type="RefSeq" id="WP_272181461.1">
    <property type="nucleotide sequence ID" value="NZ_JAQOMS010000002.1"/>
</dbReference>
<evidence type="ECO:0000256" key="2">
    <source>
        <dbReference type="ARBA" id="ARBA00022827"/>
    </source>
</evidence>
<keyword evidence="3" id="KW-0963">Cytoplasm</keyword>
<keyword evidence="3" id="KW-0133">Cell shape</keyword>
<feature type="domain" description="FAD-binding PCMH-type" evidence="4">
    <location>
        <begin position="34"/>
        <end position="185"/>
    </location>
</feature>